<dbReference type="STRING" id="1514971.AUR64_14265"/>
<organism evidence="2 3">
    <name type="scientific">Haloprofundus marisrubri</name>
    <dbReference type="NCBI Taxonomy" id="1514971"/>
    <lineage>
        <taxon>Archaea</taxon>
        <taxon>Methanobacteriati</taxon>
        <taxon>Methanobacteriota</taxon>
        <taxon>Stenosarchaea group</taxon>
        <taxon>Halobacteria</taxon>
        <taxon>Halobacteriales</taxon>
        <taxon>Haloferacaceae</taxon>
        <taxon>Haloprofundus</taxon>
    </lineage>
</organism>
<evidence type="ECO:0000313" key="2">
    <source>
        <dbReference type="EMBL" id="KTG08969.1"/>
    </source>
</evidence>
<sequence>MAEIQLMFEGIERLRKPPYGEDLLGQKPPTEDYNSKEKCSFVEESRKHSKGQQKRDCCPTSARHTHYAEV</sequence>
<accession>A0A0W1R6H8</accession>
<dbReference type="EMBL" id="LOPU01000029">
    <property type="protein sequence ID" value="KTG08969.1"/>
    <property type="molecule type" value="Genomic_DNA"/>
</dbReference>
<gene>
    <name evidence="2" type="ORF">AUR64_14265</name>
</gene>
<feature type="region of interest" description="Disordered" evidence="1">
    <location>
        <begin position="44"/>
        <end position="70"/>
    </location>
</feature>
<reference evidence="2 3" key="1">
    <citation type="submission" date="2015-12" db="EMBL/GenBank/DDBJ databases">
        <title>Haloprofundus marisrubri gen. nov., sp. nov., an extremely halophilic archaeon isolated from the Discovery deep brine-seawater interface in the Red Sea.</title>
        <authorList>
            <person name="Zhang G."/>
            <person name="Stingl U."/>
            <person name="Rashid M."/>
        </authorList>
    </citation>
    <scope>NUCLEOTIDE SEQUENCE [LARGE SCALE GENOMIC DNA]</scope>
    <source>
        <strain evidence="2 3">SB9</strain>
    </source>
</reference>
<evidence type="ECO:0000256" key="1">
    <source>
        <dbReference type="SAM" id="MobiDB-lite"/>
    </source>
</evidence>
<dbReference type="AlphaFoldDB" id="A0A0W1R6H8"/>
<protein>
    <submittedName>
        <fullName evidence="2">Uncharacterized protein</fullName>
    </submittedName>
</protein>
<evidence type="ECO:0000313" key="3">
    <source>
        <dbReference type="Proteomes" id="UP000054387"/>
    </source>
</evidence>
<name>A0A0W1R6H8_9EURY</name>
<proteinExistence type="predicted"/>
<dbReference type="Proteomes" id="UP000054387">
    <property type="component" value="Unassembled WGS sequence"/>
</dbReference>
<keyword evidence="3" id="KW-1185">Reference proteome</keyword>
<comment type="caution">
    <text evidence="2">The sequence shown here is derived from an EMBL/GenBank/DDBJ whole genome shotgun (WGS) entry which is preliminary data.</text>
</comment>